<sequence length="367" mass="38679">MRREEPVIARRHGPARAGGHRRKGGAVARRAQAHRQRDRGAQDRPLPGAVTSAGPVGPPAPASVPVPAPPVPRPAGRAARRFPVPWARLRTALRRTPVSMWNDDVTDWAAALTYYAILALLPALLMTVSLIGLVSPHTTDVLIEHVTAWAPAESGDALHGVLRDLSDQRSAALTVAVAGGVSALWSASSYLAVFRRALHAQHGVEDCRPVLRTVPRILLTATALLALLVASALLLVVSGSLVESAGRRAGLGNAGATVWELVRWPALLCLVALLVLVLFRSGPPAARGLRHGLPGGVLAALLWLAASAGFTLYASGLGTYSRLYGSLAGVIVFLVWLWVSNLSLLAGAQFTVELRRTEGRGPAPARA</sequence>
<evidence type="ECO:0000256" key="7">
    <source>
        <dbReference type="SAM" id="Phobius"/>
    </source>
</evidence>
<evidence type="ECO:0000256" key="1">
    <source>
        <dbReference type="ARBA" id="ARBA00004651"/>
    </source>
</evidence>
<dbReference type="Pfam" id="PF03631">
    <property type="entry name" value="Virul_fac_BrkB"/>
    <property type="match status" value="1"/>
</dbReference>
<gene>
    <name evidence="8" type="ORF">GCM10010358_32740</name>
</gene>
<dbReference type="NCBIfam" id="TIGR00765">
    <property type="entry name" value="yihY_not_rbn"/>
    <property type="match status" value="1"/>
</dbReference>
<dbReference type="PANTHER" id="PTHR30213">
    <property type="entry name" value="INNER MEMBRANE PROTEIN YHJD"/>
    <property type="match status" value="1"/>
</dbReference>
<keyword evidence="2" id="KW-1003">Cell membrane</keyword>
<feature type="transmembrane region" description="Helical" evidence="7">
    <location>
        <begin position="112"/>
        <end position="134"/>
    </location>
</feature>
<feature type="compositionally biased region" description="Low complexity" evidence="6">
    <location>
        <begin position="43"/>
        <end position="55"/>
    </location>
</feature>
<organism evidence="8 9">
    <name type="scientific">Streptomyces minutiscleroticus</name>
    <dbReference type="NCBI Taxonomy" id="68238"/>
    <lineage>
        <taxon>Bacteria</taxon>
        <taxon>Bacillati</taxon>
        <taxon>Actinomycetota</taxon>
        <taxon>Actinomycetes</taxon>
        <taxon>Kitasatosporales</taxon>
        <taxon>Streptomycetaceae</taxon>
        <taxon>Streptomyces</taxon>
    </lineage>
</organism>
<evidence type="ECO:0000256" key="3">
    <source>
        <dbReference type="ARBA" id="ARBA00022692"/>
    </source>
</evidence>
<feature type="transmembrane region" description="Helical" evidence="7">
    <location>
        <begin position="217"/>
        <end position="241"/>
    </location>
</feature>
<feature type="transmembrane region" description="Helical" evidence="7">
    <location>
        <begin position="291"/>
        <end position="314"/>
    </location>
</feature>
<dbReference type="PANTHER" id="PTHR30213:SF0">
    <property type="entry name" value="UPF0761 MEMBRANE PROTEIN YIHY"/>
    <property type="match status" value="1"/>
</dbReference>
<dbReference type="EMBL" id="BMVU01000013">
    <property type="protein sequence ID" value="GGX75841.1"/>
    <property type="molecule type" value="Genomic_DNA"/>
</dbReference>
<feature type="region of interest" description="Disordered" evidence="6">
    <location>
        <begin position="1"/>
        <end position="77"/>
    </location>
</feature>
<keyword evidence="4 7" id="KW-1133">Transmembrane helix</keyword>
<evidence type="ECO:0000256" key="5">
    <source>
        <dbReference type="ARBA" id="ARBA00023136"/>
    </source>
</evidence>
<reference evidence="8" key="1">
    <citation type="journal article" date="2014" name="Int. J. Syst. Evol. Microbiol.">
        <title>Complete genome sequence of Corynebacterium casei LMG S-19264T (=DSM 44701T), isolated from a smear-ripened cheese.</title>
        <authorList>
            <consortium name="US DOE Joint Genome Institute (JGI-PGF)"/>
            <person name="Walter F."/>
            <person name="Albersmeier A."/>
            <person name="Kalinowski J."/>
            <person name="Ruckert C."/>
        </authorList>
    </citation>
    <scope>NUCLEOTIDE SEQUENCE</scope>
    <source>
        <strain evidence="8">JCM 4790</strain>
    </source>
</reference>
<dbReference type="GO" id="GO:0005886">
    <property type="term" value="C:plasma membrane"/>
    <property type="evidence" value="ECO:0007669"/>
    <property type="project" value="UniProtKB-SubCell"/>
</dbReference>
<feature type="compositionally biased region" description="Basic residues" evidence="6">
    <location>
        <begin position="9"/>
        <end position="24"/>
    </location>
</feature>
<dbReference type="AlphaFoldDB" id="A0A918NKP7"/>
<accession>A0A918NKP7</accession>
<comment type="subcellular location">
    <subcellularLocation>
        <location evidence="1">Cell membrane</location>
        <topology evidence="1">Multi-pass membrane protein</topology>
    </subcellularLocation>
</comment>
<proteinExistence type="predicted"/>
<dbReference type="InterPro" id="IPR017039">
    <property type="entry name" value="Virul_fac_BrkB"/>
</dbReference>
<name>A0A918NKP7_9ACTN</name>
<protein>
    <submittedName>
        <fullName evidence="8">Uncharacterized protein</fullName>
    </submittedName>
</protein>
<evidence type="ECO:0000256" key="4">
    <source>
        <dbReference type="ARBA" id="ARBA00022989"/>
    </source>
</evidence>
<keyword evidence="5 7" id="KW-0472">Membrane</keyword>
<evidence type="ECO:0000313" key="9">
    <source>
        <dbReference type="Proteomes" id="UP000619244"/>
    </source>
</evidence>
<evidence type="ECO:0000313" key="8">
    <source>
        <dbReference type="EMBL" id="GGX75841.1"/>
    </source>
</evidence>
<evidence type="ECO:0000256" key="2">
    <source>
        <dbReference type="ARBA" id="ARBA00022475"/>
    </source>
</evidence>
<dbReference type="Proteomes" id="UP000619244">
    <property type="component" value="Unassembled WGS sequence"/>
</dbReference>
<comment type="caution">
    <text evidence="8">The sequence shown here is derived from an EMBL/GenBank/DDBJ whole genome shotgun (WGS) entry which is preliminary data.</text>
</comment>
<feature type="compositionally biased region" description="Pro residues" evidence="6">
    <location>
        <begin position="56"/>
        <end position="73"/>
    </location>
</feature>
<feature type="transmembrane region" description="Helical" evidence="7">
    <location>
        <begin position="171"/>
        <end position="193"/>
    </location>
</feature>
<feature type="transmembrane region" description="Helical" evidence="7">
    <location>
        <begin position="261"/>
        <end position="279"/>
    </location>
</feature>
<evidence type="ECO:0000256" key="6">
    <source>
        <dbReference type="SAM" id="MobiDB-lite"/>
    </source>
</evidence>
<keyword evidence="3 7" id="KW-0812">Transmembrane</keyword>
<keyword evidence="9" id="KW-1185">Reference proteome</keyword>
<feature type="transmembrane region" description="Helical" evidence="7">
    <location>
        <begin position="326"/>
        <end position="346"/>
    </location>
</feature>
<reference evidence="8" key="2">
    <citation type="submission" date="2020-09" db="EMBL/GenBank/DDBJ databases">
        <authorList>
            <person name="Sun Q."/>
            <person name="Ohkuma M."/>
        </authorList>
    </citation>
    <scope>NUCLEOTIDE SEQUENCE</scope>
    <source>
        <strain evidence="8">JCM 4790</strain>
    </source>
</reference>